<dbReference type="PANTHER" id="PTHR43135:SF3">
    <property type="entry name" value="ALPHA-D-RIBOSE 1-METHYLPHOSPHONATE 5-TRIPHOSPHATE DIPHOSPHATASE"/>
    <property type="match status" value="1"/>
</dbReference>
<dbReference type="SUPFAM" id="SSF51556">
    <property type="entry name" value="Metallo-dependent hydrolases"/>
    <property type="match status" value="1"/>
</dbReference>
<gene>
    <name evidence="3" type="ORF">DF286_13055</name>
</gene>
<evidence type="ECO:0000313" key="4">
    <source>
        <dbReference type="Proteomes" id="UP000245916"/>
    </source>
</evidence>
<evidence type="ECO:0000259" key="2">
    <source>
        <dbReference type="Pfam" id="PF01979"/>
    </source>
</evidence>
<name>A0A2U2J5S7_9SPHN</name>
<dbReference type="AlphaFoldDB" id="A0A2U2J5S7"/>
<dbReference type="Pfam" id="PF01979">
    <property type="entry name" value="Amidohydro_1"/>
    <property type="match status" value="2"/>
</dbReference>
<feature type="domain" description="Amidohydrolase-related" evidence="2">
    <location>
        <begin position="549"/>
        <end position="646"/>
    </location>
</feature>
<dbReference type="InterPro" id="IPR051781">
    <property type="entry name" value="Metallo-dep_Hydrolase"/>
</dbReference>
<protein>
    <submittedName>
        <fullName evidence="3">Amidohydrolase</fullName>
    </submittedName>
</protein>
<dbReference type="InterPro" id="IPR011059">
    <property type="entry name" value="Metal-dep_hydrolase_composite"/>
</dbReference>
<evidence type="ECO:0000256" key="1">
    <source>
        <dbReference type="SAM" id="SignalP"/>
    </source>
</evidence>
<dbReference type="OrthoDB" id="9765769at2"/>
<accession>A0A2U2J5S7</accession>
<keyword evidence="1" id="KW-0732">Signal</keyword>
<sequence>MLKYLLLAATMLSASPALAEVHEYRVLSGGNDVGHLKADVDAQRVTIDYDYKNNGRGPTIAETIALDADGYPVRWDIEGATTFGNKVDESFAREDGSATWRDATGEGQGPTAEARFYVPQNGSPWSLALVAKALLVDEDRSLPVLPGGTASLTARDTMTFEGPDGPVAATMYELSGLDLNPSYLALDADGNLFALASPRFAVIRAGYEAADQKLRDYAEQLSTDRFVRIQKEAAHDFEGPVRIRNVYVFDAEDMTRKGPYAVVWHEDRISSVQPNDAPVTQGETVIDGDGGTLVPGLYEMHGHISQGGALLNIAAGITSVRDMGNENDVLAGLIQRIGDGTIAGPRITRSGFIEGKSPFSSQTGELVETKEQALDQVRWYAARGFHQVKLYNSMTPEWAPDLVKEAHRLGLHVAGHVPAFSNADAMIEAGFDELTHINQLVLGWILDEGEDTRTLLRLTALDRLPALDLSSAPVQRTLDMMVGNEVSIDPTLTIHENLLLGRNGKVSPSFADIYDHMPIGQQRSLKEAWADVSAPGQDEKYRGAFDQIMATVRMMKDRGIFMVPGTDMGGSFAYHRELELFQRAGYTAPEVLRLASLGMAEYLGQDEDLGSIEDGKLADFFLVPGDPTKDLKAVKSISMVVANGTVYFPSEIYPHFGIKPFAPAPRIVTAAP</sequence>
<dbReference type="Gene3D" id="3.40.50.10910">
    <property type="entry name" value="Amidohydrolase"/>
    <property type="match status" value="1"/>
</dbReference>
<dbReference type="InterPro" id="IPR032466">
    <property type="entry name" value="Metal_Hydrolase"/>
</dbReference>
<dbReference type="Proteomes" id="UP000245916">
    <property type="component" value="Unassembled WGS sequence"/>
</dbReference>
<feature type="chain" id="PRO_5015420522" evidence="1">
    <location>
        <begin position="20"/>
        <end position="672"/>
    </location>
</feature>
<organism evidence="3 4">
    <name type="scientific">Allosphingosinicella humi</name>
    <dbReference type="NCBI Taxonomy" id="2068657"/>
    <lineage>
        <taxon>Bacteria</taxon>
        <taxon>Pseudomonadati</taxon>
        <taxon>Pseudomonadota</taxon>
        <taxon>Alphaproteobacteria</taxon>
        <taxon>Sphingomonadales</taxon>
        <taxon>Sphingomonadaceae</taxon>
        <taxon>Allosphingosinicella</taxon>
    </lineage>
</organism>
<dbReference type="GO" id="GO:0016810">
    <property type="term" value="F:hydrolase activity, acting on carbon-nitrogen (but not peptide) bonds"/>
    <property type="evidence" value="ECO:0007669"/>
    <property type="project" value="InterPro"/>
</dbReference>
<comment type="caution">
    <text evidence="3">The sequence shown here is derived from an EMBL/GenBank/DDBJ whole genome shotgun (WGS) entry which is preliminary data.</text>
</comment>
<dbReference type="Gene3D" id="1.20.58.520">
    <property type="entry name" value="Amidohydrolase"/>
    <property type="match status" value="1"/>
</dbReference>
<keyword evidence="4" id="KW-1185">Reference proteome</keyword>
<reference evidence="3 4" key="1">
    <citation type="submission" date="2018-05" db="EMBL/GenBank/DDBJ databases">
        <title>Genome of Sphingosinicella humi QZX222.</title>
        <authorList>
            <person name="Qiao Z."/>
            <person name="Wang G."/>
        </authorList>
    </citation>
    <scope>NUCLEOTIDE SEQUENCE [LARGE SCALE GENOMIC DNA]</scope>
    <source>
        <strain evidence="3 4">QZX222</strain>
    </source>
</reference>
<dbReference type="Gene3D" id="2.30.40.10">
    <property type="entry name" value="Urease, subunit C, domain 1"/>
    <property type="match status" value="1"/>
</dbReference>
<evidence type="ECO:0000313" key="3">
    <source>
        <dbReference type="EMBL" id="PWG03703.1"/>
    </source>
</evidence>
<dbReference type="RefSeq" id="WP_109271842.1">
    <property type="nucleotide sequence ID" value="NZ_QFFF01000001.1"/>
</dbReference>
<dbReference type="PANTHER" id="PTHR43135">
    <property type="entry name" value="ALPHA-D-RIBOSE 1-METHYLPHOSPHONATE 5-TRIPHOSPHATE DIPHOSPHATASE"/>
    <property type="match status" value="1"/>
</dbReference>
<keyword evidence="3" id="KW-0378">Hydrolase</keyword>
<dbReference type="Gene3D" id="3.30.110.90">
    <property type="entry name" value="Amidohydrolase"/>
    <property type="match status" value="1"/>
</dbReference>
<proteinExistence type="predicted"/>
<feature type="signal peptide" evidence="1">
    <location>
        <begin position="1"/>
        <end position="19"/>
    </location>
</feature>
<dbReference type="EMBL" id="QFFF01000001">
    <property type="protein sequence ID" value="PWG03703.1"/>
    <property type="molecule type" value="Genomic_DNA"/>
</dbReference>
<feature type="domain" description="Amidohydrolase-related" evidence="2">
    <location>
        <begin position="305"/>
        <end position="434"/>
    </location>
</feature>
<dbReference type="InterPro" id="IPR006680">
    <property type="entry name" value="Amidohydro-rel"/>
</dbReference>
<dbReference type="SUPFAM" id="SSF51338">
    <property type="entry name" value="Composite domain of metallo-dependent hydrolases"/>
    <property type="match status" value="2"/>
</dbReference>